<accession>A0A8J8P544</accession>
<sequence>MADQTQAIAQDFQDGLHLVQREFVVGKQMFEFTNANLNEEFATATSQFQVQEGNTLVTGGFYSNDWTWYVFPFANGSSPFYTLNAVQERDVQYLRNNHYFFKTMLDFPQLLINYDTFFIGFDSGVLSTRGNNPYFKMSSKNYSATYCNCDSMGNCYYSSVCRPWYVSQKAHPEQCFFSDLYLFAGGTSFGLAITSPLKEVNGTFAGAYNTNIVPSFSPIRVQQGNYIKRMYFPDSEKSNYLISDNQPIVSNLCTRLMYIQWSPNWNVTSYSAYLQQVEDLSMKTLIQNFEVKHEFPQRHTKIAYFDWNLTKQQVLKVLTLLQCDFNAELLNLHRRFRESKQNTERLHPWCNVRIVSYRRKDCNHSAQIPQDLSCLIHGPFLEYGVLLPDMRSAILDHLHSQNIQHHQRSI</sequence>
<organism evidence="1 2">
    <name type="scientific">Halteria grandinella</name>
    <dbReference type="NCBI Taxonomy" id="5974"/>
    <lineage>
        <taxon>Eukaryota</taxon>
        <taxon>Sar</taxon>
        <taxon>Alveolata</taxon>
        <taxon>Ciliophora</taxon>
        <taxon>Intramacronucleata</taxon>
        <taxon>Spirotrichea</taxon>
        <taxon>Stichotrichia</taxon>
        <taxon>Sporadotrichida</taxon>
        <taxon>Halteriidae</taxon>
        <taxon>Halteria</taxon>
    </lineage>
</organism>
<comment type="caution">
    <text evidence="1">The sequence shown here is derived from an EMBL/GenBank/DDBJ whole genome shotgun (WGS) entry which is preliminary data.</text>
</comment>
<keyword evidence="2" id="KW-1185">Reference proteome</keyword>
<name>A0A8J8P544_HALGN</name>
<reference evidence="1" key="1">
    <citation type="submission" date="2019-06" db="EMBL/GenBank/DDBJ databases">
        <authorList>
            <person name="Zheng W."/>
        </authorList>
    </citation>
    <scope>NUCLEOTIDE SEQUENCE</scope>
    <source>
        <strain evidence="1">QDHG01</strain>
    </source>
</reference>
<proteinExistence type="predicted"/>
<dbReference type="AlphaFoldDB" id="A0A8J8P544"/>
<dbReference type="Proteomes" id="UP000785679">
    <property type="component" value="Unassembled WGS sequence"/>
</dbReference>
<dbReference type="EMBL" id="RRYP01001573">
    <property type="protein sequence ID" value="TNV85751.1"/>
    <property type="molecule type" value="Genomic_DNA"/>
</dbReference>
<evidence type="ECO:0000313" key="2">
    <source>
        <dbReference type="Proteomes" id="UP000785679"/>
    </source>
</evidence>
<gene>
    <name evidence="1" type="ORF">FGO68_gene15316</name>
</gene>
<protein>
    <submittedName>
        <fullName evidence="1">Uncharacterized protein</fullName>
    </submittedName>
</protein>
<evidence type="ECO:0000313" key="1">
    <source>
        <dbReference type="EMBL" id="TNV85751.1"/>
    </source>
</evidence>